<dbReference type="InterPro" id="IPR000262">
    <property type="entry name" value="FMN-dep_DH"/>
</dbReference>
<feature type="domain" description="FMN hydroxy acid dehydrogenase" evidence="5">
    <location>
        <begin position="1"/>
        <end position="66"/>
    </location>
</feature>
<accession>A0A1I0JKD4</accession>
<keyword evidence="4" id="KW-0560">Oxidoreductase</keyword>
<dbReference type="Proteomes" id="UP000199180">
    <property type="component" value="Unassembled WGS sequence"/>
</dbReference>
<dbReference type="SUPFAM" id="SSF51395">
    <property type="entry name" value="FMN-linked oxidoreductases"/>
    <property type="match status" value="1"/>
</dbReference>
<dbReference type="AlphaFoldDB" id="A0A1I0JKD4"/>
<organism evidence="6 7">
    <name type="scientific">Paracoccus homiensis</name>
    <dbReference type="NCBI Taxonomy" id="364199"/>
    <lineage>
        <taxon>Bacteria</taxon>
        <taxon>Pseudomonadati</taxon>
        <taxon>Pseudomonadota</taxon>
        <taxon>Alphaproteobacteria</taxon>
        <taxon>Rhodobacterales</taxon>
        <taxon>Paracoccaceae</taxon>
        <taxon>Paracoccus</taxon>
    </lineage>
</organism>
<keyword evidence="7" id="KW-1185">Reference proteome</keyword>
<evidence type="ECO:0000256" key="1">
    <source>
        <dbReference type="ARBA" id="ARBA00001917"/>
    </source>
</evidence>
<dbReference type="EMBL" id="FOHO01000031">
    <property type="protein sequence ID" value="SEU10791.1"/>
    <property type="molecule type" value="Genomic_DNA"/>
</dbReference>
<gene>
    <name evidence="6" type="ORF">SAMN04489858_13113</name>
</gene>
<dbReference type="PANTHER" id="PTHR10578">
    <property type="entry name" value="S -2-HYDROXY-ACID OXIDASE-RELATED"/>
    <property type="match status" value="1"/>
</dbReference>
<dbReference type="PANTHER" id="PTHR10578:SF107">
    <property type="entry name" value="2-HYDROXYACID OXIDASE 1"/>
    <property type="match status" value="1"/>
</dbReference>
<sequence>MRLNDCHDFRRLARRRLRRTIFDYIDGGADEELTLRRKSESFSRCDLVPNVLRCVSEVDLSTTVMG</sequence>
<dbReference type="GO" id="GO:0016491">
    <property type="term" value="F:oxidoreductase activity"/>
    <property type="evidence" value="ECO:0007669"/>
    <property type="project" value="UniProtKB-KW"/>
</dbReference>
<dbReference type="InterPro" id="IPR013785">
    <property type="entry name" value="Aldolase_TIM"/>
</dbReference>
<proteinExistence type="predicted"/>
<keyword evidence="3" id="KW-0288">FMN</keyword>
<protein>
    <submittedName>
        <fullName evidence="6">FMN-dependent dehydrogenase</fullName>
    </submittedName>
</protein>
<evidence type="ECO:0000313" key="6">
    <source>
        <dbReference type="EMBL" id="SEU10791.1"/>
    </source>
</evidence>
<evidence type="ECO:0000256" key="3">
    <source>
        <dbReference type="ARBA" id="ARBA00022643"/>
    </source>
</evidence>
<evidence type="ECO:0000259" key="5">
    <source>
        <dbReference type="PROSITE" id="PS51349"/>
    </source>
</evidence>
<dbReference type="STRING" id="364199.SAMN04489858_13113"/>
<dbReference type="Gene3D" id="3.20.20.70">
    <property type="entry name" value="Aldolase class I"/>
    <property type="match status" value="1"/>
</dbReference>
<dbReference type="PROSITE" id="PS51349">
    <property type="entry name" value="FMN_HYDROXY_ACID_DH_2"/>
    <property type="match status" value="1"/>
</dbReference>
<name>A0A1I0JKD4_9RHOB</name>
<comment type="cofactor">
    <cofactor evidence="1">
        <name>FMN</name>
        <dbReference type="ChEBI" id="CHEBI:58210"/>
    </cofactor>
</comment>
<keyword evidence="2" id="KW-0285">Flavoprotein</keyword>
<dbReference type="InterPro" id="IPR037396">
    <property type="entry name" value="FMN_HAD"/>
</dbReference>
<evidence type="ECO:0000256" key="4">
    <source>
        <dbReference type="ARBA" id="ARBA00023002"/>
    </source>
</evidence>
<dbReference type="Pfam" id="PF01070">
    <property type="entry name" value="FMN_dh"/>
    <property type="match status" value="1"/>
</dbReference>
<evidence type="ECO:0000256" key="2">
    <source>
        <dbReference type="ARBA" id="ARBA00022630"/>
    </source>
</evidence>
<dbReference type="RefSeq" id="WP_175479993.1">
    <property type="nucleotide sequence ID" value="NZ_FOHO01000031.1"/>
</dbReference>
<evidence type="ECO:0000313" key="7">
    <source>
        <dbReference type="Proteomes" id="UP000199180"/>
    </source>
</evidence>
<reference evidence="6 7" key="1">
    <citation type="submission" date="2016-10" db="EMBL/GenBank/DDBJ databases">
        <authorList>
            <person name="de Groot N.N."/>
        </authorList>
    </citation>
    <scope>NUCLEOTIDE SEQUENCE [LARGE SCALE GENOMIC DNA]</scope>
    <source>
        <strain evidence="6 7">DSM 17862</strain>
    </source>
</reference>